<dbReference type="InterPro" id="IPR029039">
    <property type="entry name" value="Flavoprotein-like_sf"/>
</dbReference>
<feature type="domain" description="NADPH-dependent FMN reductase-like" evidence="3">
    <location>
        <begin position="1"/>
        <end position="124"/>
    </location>
</feature>
<dbReference type="Pfam" id="PF03358">
    <property type="entry name" value="FMN_red"/>
    <property type="match status" value="1"/>
</dbReference>
<organism evidence="4 5">
    <name type="scientific">Halobacillus halophilus (strain ATCC 35676 / DSM 2266 / JCM 20832 / KCTC 3685 / LMG 17431 / NBRC 102448 / NCIMB 2269)</name>
    <name type="common">Sporosarcina halophila</name>
    <dbReference type="NCBI Taxonomy" id="866895"/>
    <lineage>
        <taxon>Bacteria</taxon>
        <taxon>Bacillati</taxon>
        <taxon>Bacillota</taxon>
        <taxon>Bacilli</taxon>
        <taxon>Bacillales</taxon>
        <taxon>Bacillaceae</taxon>
        <taxon>Halobacillus</taxon>
    </lineage>
</organism>
<keyword evidence="1" id="KW-0285">Flavoprotein</keyword>
<protein>
    <submittedName>
        <fullName evidence="4">Probable trp repressor-binding protein</fullName>
    </submittedName>
</protein>
<dbReference type="GO" id="GO:0016491">
    <property type="term" value="F:oxidoreductase activity"/>
    <property type="evidence" value="ECO:0007669"/>
    <property type="project" value="InterPro"/>
</dbReference>
<accession>I0JR68</accession>
<dbReference type="SUPFAM" id="SSF52218">
    <property type="entry name" value="Flavoproteins"/>
    <property type="match status" value="1"/>
</dbReference>
<keyword evidence="5" id="KW-1185">Reference proteome</keyword>
<reference evidence="4 5" key="1">
    <citation type="journal article" date="2013" name="Environ. Microbiol.">
        <title>Chloride and organic osmolytes: a hybrid strategy to cope with elevated salinities by the moderately halophilic, chloride-dependent bacterium Halobacillus halophilus.</title>
        <authorList>
            <person name="Saum S.H."/>
            <person name="Pfeiffer F."/>
            <person name="Palm P."/>
            <person name="Rampp M."/>
            <person name="Schuster S.C."/>
            <person name="Muller V."/>
            <person name="Oesterhelt D."/>
        </authorList>
    </citation>
    <scope>NUCLEOTIDE SEQUENCE [LARGE SCALE GENOMIC DNA]</scope>
    <source>
        <strain evidence="5">ATCC 35676 / DSM 2266 / JCM 20832 / KCTC 3685 / LMG 17431 / NBRC 102448 / NCIMB 2269</strain>
    </source>
</reference>
<evidence type="ECO:0000256" key="2">
    <source>
        <dbReference type="ARBA" id="ARBA00022643"/>
    </source>
</evidence>
<name>I0JR68_HALH3</name>
<evidence type="ECO:0000256" key="1">
    <source>
        <dbReference type="ARBA" id="ARBA00022630"/>
    </source>
</evidence>
<dbReference type="AlphaFoldDB" id="I0JR68"/>
<dbReference type="InterPro" id="IPR005025">
    <property type="entry name" value="FMN_Rdtase-like_dom"/>
</dbReference>
<keyword evidence="2" id="KW-0288">FMN</keyword>
<dbReference type="Proteomes" id="UP000007397">
    <property type="component" value="Chromosome"/>
</dbReference>
<dbReference type="EMBL" id="HE717023">
    <property type="protein sequence ID" value="CCG46638.1"/>
    <property type="molecule type" value="Genomic_DNA"/>
</dbReference>
<sequence>MNIVVLYGGTRDGGNTELLTETVIGDLSADKIYLKDYQMNHIVDQRHDEKGFDQVEDDYDQIVSKVMDADVLIFATPIYWYGMSSVMKTFVDRWSQTARDNKFPNFKASMTNKPVYLIAVGGDEPRIKGLPLVQQFKYICEFMNFTFVDYILGNGVKPLDILKDEKSIEYAKAMNKSLMNRG</sequence>
<dbReference type="STRING" id="866895.HBHAL_4297"/>
<gene>
    <name evidence="4" type="primary">ywqN</name>
    <name evidence="4" type="ordered locus">HBHAL_4297</name>
</gene>
<evidence type="ECO:0000313" key="5">
    <source>
        <dbReference type="Proteomes" id="UP000007397"/>
    </source>
</evidence>
<evidence type="ECO:0000313" key="4">
    <source>
        <dbReference type="EMBL" id="CCG46638.1"/>
    </source>
</evidence>
<dbReference type="HOGENOM" id="CLU_050993_7_1_9"/>
<dbReference type="PANTHER" id="PTHR43278:SF4">
    <property type="entry name" value="NAD(P)H-DEPENDENT FMN-CONTAINING OXIDOREDUCTASE YWQN-RELATED"/>
    <property type="match status" value="1"/>
</dbReference>
<dbReference type="eggNOG" id="COG0655">
    <property type="taxonomic scope" value="Bacteria"/>
</dbReference>
<dbReference type="Gene3D" id="3.40.50.360">
    <property type="match status" value="1"/>
</dbReference>
<dbReference type="RefSeq" id="WP_014644526.1">
    <property type="nucleotide sequence ID" value="NC_017668.1"/>
</dbReference>
<dbReference type="InterPro" id="IPR051796">
    <property type="entry name" value="ISF_SsuE-like"/>
</dbReference>
<evidence type="ECO:0000259" key="3">
    <source>
        <dbReference type="Pfam" id="PF03358"/>
    </source>
</evidence>
<dbReference type="PANTHER" id="PTHR43278">
    <property type="entry name" value="NAD(P)H-DEPENDENT FMN-CONTAINING OXIDOREDUCTASE YWQN-RELATED"/>
    <property type="match status" value="1"/>
</dbReference>
<proteinExistence type="predicted"/>
<dbReference type="KEGG" id="hhd:HBHAL_4297"/>
<dbReference type="PATRIC" id="fig|866895.3.peg.3334"/>